<dbReference type="AlphaFoldDB" id="A0A5M3WFV6"/>
<dbReference type="EMBL" id="BLAE01000008">
    <property type="protein sequence ID" value="GES07985.1"/>
    <property type="molecule type" value="Genomic_DNA"/>
</dbReference>
<organism evidence="2 3">
    <name type="scientific">Acrocarpospora macrocephala</name>
    <dbReference type="NCBI Taxonomy" id="150177"/>
    <lineage>
        <taxon>Bacteria</taxon>
        <taxon>Bacillati</taxon>
        <taxon>Actinomycetota</taxon>
        <taxon>Actinomycetes</taxon>
        <taxon>Streptosporangiales</taxon>
        <taxon>Streptosporangiaceae</taxon>
        <taxon>Acrocarpospora</taxon>
    </lineage>
</organism>
<sequence length="299" mass="32857">MREMSTWAVVGRGALVGLAVGIVMAVIWVDGLNRELDGIFHYFAMFIVPFPFGAILTWLLQLPRLWVVALVGAFATIALTQAIFRVAPVPNLYGFDDVLLAGIHLLAGVLGYVAAAWVASDASGWWSRVAVVVSIVVLYAVSGQVQEPARRWHQVRGFEQQMRGIERLGVPLVAPDIPDHSLSVRIRRDNTGPALVFRLWADYELFVLPGGIASLEAACANPYPSMFHPSWSSQGEPCRPIAGGRWLRGSESDPGIAIFARYGDALIQLESQNRGERHLLPILDGLRPVSARWLAERTQ</sequence>
<keyword evidence="3" id="KW-1185">Reference proteome</keyword>
<comment type="caution">
    <text evidence="2">The sequence shown here is derived from an EMBL/GenBank/DDBJ whole genome shotgun (WGS) entry which is preliminary data.</text>
</comment>
<dbReference type="Proteomes" id="UP000331127">
    <property type="component" value="Unassembled WGS sequence"/>
</dbReference>
<keyword evidence="1" id="KW-1133">Transmembrane helix</keyword>
<proteinExistence type="predicted"/>
<feature type="transmembrane region" description="Helical" evidence="1">
    <location>
        <begin position="65"/>
        <end position="86"/>
    </location>
</feature>
<dbReference type="OrthoDB" id="3511444at2"/>
<reference evidence="2 3" key="1">
    <citation type="submission" date="2019-10" db="EMBL/GenBank/DDBJ databases">
        <title>Whole genome shotgun sequence of Acrocarpospora macrocephala NBRC 16266.</title>
        <authorList>
            <person name="Ichikawa N."/>
            <person name="Kimura A."/>
            <person name="Kitahashi Y."/>
            <person name="Komaki H."/>
            <person name="Oguchi A."/>
        </authorList>
    </citation>
    <scope>NUCLEOTIDE SEQUENCE [LARGE SCALE GENOMIC DNA]</scope>
    <source>
        <strain evidence="2 3">NBRC 16266</strain>
    </source>
</reference>
<gene>
    <name evidence="2" type="ORF">Amac_015800</name>
</gene>
<keyword evidence="1" id="KW-0472">Membrane</keyword>
<keyword evidence="1" id="KW-0812">Transmembrane</keyword>
<evidence type="ECO:0000256" key="1">
    <source>
        <dbReference type="SAM" id="Phobius"/>
    </source>
</evidence>
<evidence type="ECO:0000313" key="2">
    <source>
        <dbReference type="EMBL" id="GES07985.1"/>
    </source>
</evidence>
<dbReference type="RefSeq" id="WP_155353637.1">
    <property type="nucleotide sequence ID" value="NZ_BAAAHL010000012.1"/>
</dbReference>
<feature type="transmembrane region" description="Helical" evidence="1">
    <location>
        <begin position="125"/>
        <end position="142"/>
    </location>
</feature>
<name>A0A5M3WFV6_9ACTN</name>
<protein>
    <submittedName>
        <fullName evidence="2">Uncharacterized protein</fullName>
    </submittedName>
</protein>
<feature type="transmembrane region" description="Helical" evidence="1">
    <location>
        <begin position="98"/>
        <end position="119"/>
    </location>
</feature>
<feature type="transmembrane region" description="Helical" evidence="1">
    <location>
        <begin position="39"/>
        <end position="59"/>
    </location>
</feature>
<accession>A0A5M3WFV6</accession>
<feature type="transmembrane region" description="Helical" evidence="1">
    <location>
        <begin position="6"/>
        <end position="27"/>
    </location>
</feature>
<evidence type="ECO:0000313" key="3">
    <source>
        <dbReference type="Proteomes" id="UP000331127"/>
    </source>
</evidence>